<feature type="domain" description="Thiolase N-terminal" evidence="6">
    <location>
        <begin position="6"/>
        <end position="262"/>
    </location>
</feature>
<evidence type="ECO:0000256" key="3">
    <source>
        <dbReference type="ARBA" id="ARBA00023315"/>
    </source>
</evidence>
<dbReference type="RefSeq" id="WP_115494227.1">
    <property type="nucleotide sequence ID" value="NZ_QRBE01000002.1"/>
</dbReference>
<evidence type="ECO:0000313" key="9">
    <source>
        <dbReference type="Proteomes" id="UP000254258"/>
    </source>
</evidence>
<dbReference type="PIRSF" id="PIRSF000429">
    <property type="entry name" value="Ac-CoA_Ac_transf"/>
    <property type="match status" value="1"/>
</dbReference>
<dbReference type="GO" id="GO:0044281">
    <property type="term" value="P:small molecule metabolic process"/>
    <property type="evidence" value="ECO:0007669"/>
    <property type="project" value="UniProtKB-ARBA"/>
</dbReference>
<evidence type="ECO:0000256" key="2">
    <source>
        <dbReference type="ARBA" id="ARBA00022679"/>
    </source>
</evidence>
<dbReference type="InterPro" id="IPR020613">
    <property type="entry name" value="Thiolase_CS"/>
</dbReference>
<sequence length="394" mass="41498">MQHEIVLCHPLRTAIGGFNGALRDVPATTLGATVIRAVMERAGLRPNAIDGVVMGQVVQAGSGMNPARQAAIHGGLDVSVPALTVNRVCGSGAQAIVSAAQDILAGHGELMLAGGMENMDRAPYLMSNGRWGNRMGHAQLYDSMLLDGLHDAFSQKHSGWHTEDLIAQQCVDRDAQDRWAVRSQQRFVALRDAGRFDAEIVPVDIPTRKGSERFDRDEAPRPDTTLEGLMRLKPAFREGGTITAGNAPGLNSGAAAMLVATRGVAEARGLAPVARLAGHAVTAVEPGMFGIAPVSAVKLAVARAGWQLDDVDRFEINEAYAAIAIIVARELGLDEARVNVEGGAVAHGHPIGATGAILTTRLLYAMQNERLRRGVVTLCIGGGQGIALALEAVF</sequence>
<dbReference type="CDD" id="cd00751">
    <property type="entry name" value="thiolase"/>
    <property type="match status" value="1"/>
</dbReference>
<dbReference type="FunFam" id="3.40.47.10:FF:000010">
    <property type="entry name" value="Acetyl-CoA acetyltransferase (Thiolase)"/>
    <property type="match status" value="1"/>
</dbReference>
<reference evidence="8 9" key="1">
    <citation type="submission" date="2018-07" db="EMBL/GenBank/DDBJ databases">
        <title>Dyella monticola sp. nov. and Dyella psychrodurans sp. nov. isolated from monsoon evergreen broad-leaved forest soil of Dinghu Mountain, China.</title>
        <authorList>
            <person name="Gao Z."/>
            <person name="Qiu L."/>
        </authorList>
    </citation>
    <scope>NUCLEOTIDE SEQUENCE [LARGE SCALE GENOMIC DNA]</scope>
    <source>
        <strain evidence="8 9">4G-K06</strain>
    </source>
</reference>
<keyword evidence="9" id="KW-1185">Reference proteome</keyword>
<evidence type="ECO:0000259" key="6">
    <source>
        <dbReference type="Pfam" id="PF00108"/>
    </source>
</evidence>
<dbReference type="GO" id="GO:0003988">
    <property type="term" value="F:acetyl-CoA C-acyltransferase activity"/>
    <property type="evidence" value="ECO:0007669"/>
    <property type="project" value="UniProtKB-ARBA"/>
</dbReference>
<evidence type="ECO:0000313" key="8">
    <source>
        <dbReference type="EMBL" id="RDS83518.1"/>
    </source>
</evidence>
<dbReference type="NCBIfam" id="TIGR01930">
    <property type="entry name" value="AcCoA-C-Actrans"/>
    <property type="match status" value="1"/>
</dbReference>
<evidence type="ECO:0000259" key="7">
    <source>
        <dbReference type="Pfam" id="PF02803"/>
    </source>
</evidence>
<feature type="active site" description="Proton acceptor" evidence="4">
    <location>
        <position position="379"/>
    </location>
</feature>
<dbReference type="PANTHER" id="PTHR18919">
    <property type="entry name" value="ACETYL-COA C-ACYLTRANSFERASE"/>
    <property type="match status" value="1"/>
</dbReference>
<dbReference type="PROSITE" id="PS00099">
    <property type="entry name" value="THIOLASE_3"/>
    <property type="match status" value="1"/>
</dbReference>
<dbReference type="InterPro" id="IPR016039">
    <property type="entry name" value="Thiolase-like"/>
</dbReference>
<dbReference type="InterPro" id="IPR002155">
    <property type="entry name" value="Thiolase"/>
</dbReference>
<dbReference type="OrthoDB" id="9764638at2"/>
<dbReference type="InterPro" id="IPR020617">
    <property type="entry name" value="Thiolase_C"/>
</dbReference>
<dbReference type="SUPFAM" id="SSF53901">
    <property type="entry name" value="Thiolase-like"/>
    <property type="match status" value="2"/>
</dbReference>
<dbReference type="Gene3D" id="3.40.47.10">
    <property type="match status" value="2"/>
</dbReference>
<dbReference type="InterPro" id="IPR020616">
    <property type="entry name" value="Thiolase_N"/>
</dbReference>
<dbReference type="PANTHER" id="PTHR18919:SF107">
    <property type="entry name" value="ACETYL-COA ACETYLTRANSFERASE, CYTOSOLIC"/>
    <property type="match status" value="1"/>
</dbReference>
<evidence type="ECO:0000256" key="1">
    <source>
        <dbReference type="ARBA" id="ARBA00010982"/>
    </source>
</evidence>
<feature type="active site" description="Proton acceptor" evidence="4">
    <location>
        <position position="349"/>
    </location>
</feature>
<evidence type="ECO:0000256" key="4">
    <source>
        <dbReference type="PIRSR" id="PIRSR000429-1"/>
    </source>
</evidence>
<dbReference type="Proteomes" id="UP000254258">
    <property type="component" value="Unassembled WGS sequence"/>
</dbReference>
<dbReference type="Pfam" id="PF00108">
    <property type="entry name" value="Thiolase_N"/>
    <property type="match status" value="1"/>
</dbReference>
<keyword evidence="2 5" id="KW-0808">Transferase</keyword>
<accession>A0A370X557</accession>
<comment type="caution">
    <text evidence="8">The sequence shown here is derived from an EMBL/GenBank/DDBJ whole genome shotgun (WGS) entry which is preliminary data.</text>
</comment>
<organism evidence="8 9">
    <name type="scientific">Dyella monticola</name>
    <dbReference type="NCBI Taxonomy" id="1927958"/>
    <lineage>
        <taxon>Bacteria</taxon>
        <taxon>Pseudomonadati</taxon>
        <taxon>Pseudomonadota</taxon>
        <taxon>Gammaproteobacteria</taxon>
        <taxon>Lysobacterales</taxon>
        <taxon>Rhodanobacteraceae</taxon>
        <taxon>Dyella</taxon>
    </lineage>
</organism>
<keyword evidence="3 5" id="KW-0012">Acyltransferase</keyword>
<gene>
    <name evidence="8" type="ORF">DWU98_04025</name>
</gene>
<dbReference type="PROSITE" id="PS00737">
    <property type="entry name" value="THIOLASE_2"/>
    <property type="match status" value="1"/>
</dbReference>
<evidence type="ECO:0000256" key="5">
    <source>
        <dbReference type="RuleBase" id="RU003557"/>
    </source>
</evidence>
<protein>
    <submittedName>
        <fullName evidence="8">Thiolase family protein</fullName>
    </submittedName>
</protein>
<proteinExistence type="inferred from homology"/>
<dbReference type="InterPro" id="IPR020610">
    <property type="entry name" value="Thiolase_AS"/>
</dbReference>
<feature type="active site" description="Acyl-thioester intermediate" evidence="4">
    <location>
        <position position="89"/>
    </location>
</feature>
<comment type="similarity">
    <text evidence="1 5">Belongs to the thiolase-like superfamily. Thiolase family.</text>
</comment>
<dbReference type="EMBL" id="QRBE01000002">
    <property type="protein sequence ID" value="RDS83518.1"/>
    <property type="molecule type" value="Genomic_DNA"/>
</dbReference>
<dbReference type="Pfam" id="PF02803">
    <property type="entry name" value="Thiolase_C"/>
    <property type="match status" value="1"/>
</dbReference>
<feature type="domain" description="Thiolase C-terminal" evidence="7">
    <location>
        <begin position="271"/>
        <end position="391"/>
    </location>
</feature>
<name>A0A370X557_9GAMM</name>
<dbReference type="AlphaFoldDB" id="A0A370X557"/>